<organism evidence="5 6">
    <name type="scientific">Candidatus Pullilachnospira gallistercoris</name>
    <dbReference type="NCBI Taxonomy" id="2840911"/>
    <lineage>
        <taxon>Bacteria</taxon>
        <taxon>Bacillati</taxon>
        <taxon>Bacillota</taxon>
        <taxon>Clostridia</taxon>
        <taxon>Lachnospirales</taxon>
        <taxon>Lachnospiraceae</taxon>
        <taxon>Lachnospiraceae incertae sedis</taxon>
        <taxon>Candidatus Pullilachnospira</taxon>
    </lineage>
</organism>
<dbReference type="PANTHER" id="PTHR33164:SF94">
    <property type="entry name" value="TRANSCRIPTIONAL REGULATORY PROTEIN-RELATED"/>
    <property type="match status" value="1"/>
</dbReference>
<protein>
    <submittedName>
        <fullName evidence="5">MarR family transcriptional regulator</fullName>
    </submittedName>
</protein>
<dbReference type="EMBL" id="DVHM01000077">
    <property type="protein sequence ID" value="HIR70543.1"/>
    <property type="molecule type" value="Genomic_DNA"/>
</dbReference>
<dbReference type="PRINTS" id="PR00598">
    <property type="entry name" value="HTHMARR"/>
</dbReference>
<evidence type="ECO:0000256" key="1">
    <source>
        <dbReference type="ARBA" id="ARBA00023015"/>
    </source>
</evidence>
<dbReference type="Gene3D" id="1.10.10.10">
    <property type="entry name" value="Winged helix-like DNA-binding domain superfamily/Winged helix DNA-binding domain"/>
    <property type="match status" value="1"/>
</dbReference>
<dbReference type="GO" id="GO:0003700">
    <property type="term" value="F:DNA-binding transcription factor activity"/>
    <property type="evidence" value="ECO:0007669"/>
    <property type="project" value="InterPro"/>
</dbReference>
<proteinExistence type="predicted"/>
<evidence type="ECO:0000313" key="6">
    <source>
        <dbReference type="Proteomes" id="UP000823912"/>
    </source>
</evidence>
<dbReference type="InterPro" id="IPR036388">
    <property type="entry name" value="WH-like_DNA-bd_sf"/>
</dbReference>
<dbReference type="InterPro" id="IPR023187">
    <property type="entry name" value="Tscrpt_reg_MarR-type_CS"/>
</dbReference>
<evidence type="ECO:0000256" key="2">
    <source>
        <dbReference type="ARBA" id="ARBA00023125"/>
    </source>
</evidence>
<evidence type="ECO:0000259" key="4">
    <source>
        <dbReference type="PROSITE" id="PS50995"/>
    </source>
</evidence>
<dbReference type="Pfam" id="PF01047">
    <property type="entry name" value="MarR"/>
    <property type="match status" value="1"/>
</dbReference>
<dbReference type="PANTHER" id="PTHR33164">
    <property type="entry name" value="TRANSCRIPTIONAL REGULATOR, MARR FAMILY"/>
    <property type="match status" value="1"/>
</dbReference>
<gene>
    <name evidence="5" type="ORF">IAA55_04610</name>
</gene>
<name>A0A9D1E9D3_9FIRM</name>
<accession>A0A9D1E9D3</accession>
<comment type="caution">
    <text evidence="5">The sequence shown here is derived from an EMBL/GenBank/DDBJ whole genome shotgun (WGS) entry which is preliminary data.</text>
</comment>
<keyword evidence="3" id="KW-0804">Transcription</keyword>
<dbReference type="InterPro" id="IPR000835">
    <property type="entry name" value="HTH_MarR-typ"/>
</dbReference>
<dbReference type="SUPFAM" id="SSF46785">
    <property type="entry name" value="Winged helix' DNA-binding domain"/>
    <property type="match status" value="1"/>
</dbReference>
<sequence>MDLQDEQIITLFFDVCRRNQRYHDRVSGSGDPSRGQYYCLAILDGAGTVSQRELADLLHIRPASAGELLNRLEAKGWIDRRPSPRDKRVRLVELTSAGKAKIDAVRQEKKDNDKMMLAPLRAEERQRFFEILTKINNYYLHMEQELNKRNE</sequence>
<dbReference type="AlphaFoldDB" id="A0A9D1E9D3"/>
<evidence type="ECO:0000313" key="5">
    <source>
        <dbReference type="EMBL" id="HIR70543.1"/>
    </source>
</evidence>
<dbReference type="Proteomes" id="UP000823912">
    <property type="component" value="Unassembled WGS sequence"/>
</dbReference>
<feature type="domain" description="HTH marR-type" evidence="4">
    <location>
        <begin position="5"/>
        <end position="137"/>
    </location>
</feature>
<reference evidence="5" key="2">
    <citation type="journal article" date="2021" name="PeerJ">
        <title>Extensive microbial diversity within the chicken gut microbiome revealed by metagenomics and culture.</title>
        <authorList>
            <person name="Gilroy R."/>
            <person name="Ravi A."/>
            <person name="Getino M."/>
            <person name="Pursley I."/>
            <person name="Horton D.L."/>
            <person name="Alikhan N.F."/>
            <person name="Baker D."/>
            <person name="Gharbi K."/>
            <person name="Hall N."/>
            <person name="Watson M."/>
            <person name="Adriaenssens E.M."/>
            <person name="Foster-Nyarko E."/>
            <person name="Jarju S."/>
            <person name="Secka A."/>
            <person name="Antonio M."/>
            <person name="Oren A."/>
            <person name="Chaudhuri R.R."/>
            <person name="La Ragione R."/>
            <person name="Hildebrand F."/>
            <person name="Pallen M.J."/>
        </authorList>
    </citation>
    <scope>NUCLEOTIDE SEQUENCE</scope>
    <source>
        <strain evidence="5">ChiSjej5B23-6657</strain>
    </source>
</reference>
<evidence type="ECO:0000256" key="3">
    <source>
        <dbReference type="ARBA" id="ARBA00023163"/>
    </source>
</evidence>
<dbReference type="InterPro" id="IPR036390">
    <property type="entry name" value="WH_DNA-bd_sf"/>
</dbReference>
<dbReference type="GO" id="GO:0006950">
    <property type="term" value="P:response to stress"/>
    <property type="evidence" value="ECO:0007669"/>
    <property type="project" value="TreeGrafter"/>
</dbReference>
<dbReference type="GO" id="GO:0003677">
    <property type="term" value="F:DNA binding"/>
    <property type="evidence" value="ECO:0007669"/>
    <property type="project" value="UniProtKB-KW"/>
</dbReference>
<reference evidence="5" key="1">
    <citation type="submission" date="2020-10" db="EMBL/GenBank/DDBJ databases">
        <authorList>
            <person name="Gilroy R."/>
        </authorList>
    </citation>
    <scope>NUCLEOTIDE SEQUENCE</scope>
    <source>
        <strain evidence="5">ChiSjej5B23-6657</strain>
    </source>
</reference>
<dbReference type="InterPro" id="IPR039422">
    <property type="entry name" value="MarR/SlyA-like"/>
</dbReference>
<keyword evidence="1" id="KW-0805">Transcription regulation</keyword>
<dbReference type="SMART" id="SM00347">
    <property type="entry name" value="HTH_MARR"/>
    <property type="match status" value="1"/>
</dbReference>
<dbReference type="PROSITE" id="PS01117">
    <property type="entry name" value="HTH_MARR_1"/>
    <property type="match status" value="1"/>
</dbReference>
<dbReference type="PROSITE" id="PS50995">
    <property type="entry name" value="HTH_MARR_2"/>
    <property type="match status" value="1"/>
</dbReference>
<keyword evidence="2" id="KW-0238">DNA-binding</keyword>